<dbReference type="EMBL" id="KF126027">
    <property type="protein sequence ID" value="AIA93369.1"/>
    <property type="molecule type" value="Genomic_DNA"/>
</dbReference>
<dbReference type="Pfam" id="PF00128">
    <property type="entry name" value="Alpha-amylase"/>
    <property type="match status" value="1"/>
</dbReference>
<evidence type="ECO:0000313" key="2">
    <source>
        <dbReference type="EMBL" id="AIA93369.1"/>
    </source>
</evidence>
<proteinExistence type="predicted"/>
<dbReference type="GO" id="GO:0005975">
    <property type="term" value="P:carbohydrate metabolic process"/>
    <property type="evidence" value="ECO:0007669"/>
    <property type="project" value="InterPro"/>
</dbReference>
<organism evidence="2">
    <name type="scientific">uncultured Lactobacillus sp</name>
    <dbReference type="NCBI Taxonomy" id="153152"/>
    <lineage>
        <taxon>Bacteria</taxon>
        <taxon>Bacillati</taxon>
        <taxon>Bacillota</taxon>
        <taxon>Bacilli</taxon>
        <taxon>Lactobacillales</taxon>
        <taxon>Lactobacillaceae</taxon>
        <taxon>Lactobacillus</taxon>
        <taxon>environmental samples</taxon>
    </lineage>
</organism>
<dbReference type="SUPFAM" id="SSF51445">
    <property type="entry name" value="(Trans)glycosidases"/>
    <property type="match status" value="1"/>
</dbReference>
<dbReference type="Gene3D" id="3.20.20.80">
    <property type="entry name" value="Glycosidases"/>
    <property type="match status" value="1"/>
</dbReference>
<sequence>KKLVDEAHARGIRVMLDAVFNHLGDTSMQWQDVIQRGKNHVLLIGSHQKVPSFL</sequence>
<evidence type="ECO:0000259" key="1">
    <source>
        <dbReference type="Pfam" id="PF00128"/>
    </source>
</evidence>
<dbReference type="AlphaFoldDB" id="A0A060CDT3"/>
<dbReference type="InterPro" id="IPR017853">
    <property type="entry name" value="GH"/>
</dbReference>
<dbReference type="InterPro" id="IPR006047">
    <property type="entry name" value="GH13_cat_dom"/>
</dbReference>
<protein>
    <submittedName>
        <fullName evidence="2">CAZy families GH13|CBM34 protein</fullName>
    </submittedName>
</protein>
<feature type="non-terminal residue" evidence="2">
    <location>
        <position position="1"/>
    </location>
</feature>
<accession>A0A060CDT3</accession>
<reference evidence="2" key="1">
    <citation type="journal article" date="2013" name="Environ. Microbiol.">
        <title>Seasonally variable intestinal metagenomes of the red palm weevil (Rhynchophorus ferrugineus).</title>
        <authorList>
            <person name="Jia S."/>
            <person name="Zhang X."/>
            <person name="Zhang G."/>
            <person name="Yin A."/>
            <person name="Zhang S."/>
            <person name="Li F."/>
            <person name="Wang L."/>
            <person name="Zhao D."/>
            <person name="Yun Q."/>
            <person name="Tala"/>
            <person name="Wang J."/>
            <person name="Sun G."/>
            <person name="Baabdullah M."/>
            <person name="Yu X."/>
            <person name="Hu S."/>
            <person name="Al-Mssallem I.S."/>
            <person name="Yu J."/>
        </authorList>
    </citation>
    <scope>NUCLEOTIDE SEQUENCE</scope>
</reference>
<name>A0A060CDT3_9LACO</name>
<feature type="domain" description="Glycosyl hydrolase family 13 catalytic" evidence="1">
    <location>
        <begin position="1"/>
        <end position="37"/>
    </location>
</feature>